<gene>
    <name evidence="2" type="ORF">CC80DRAFT_420445</name>
</gene>
<dbReference type="Gene3D" id="3.30.710.10">
    <property type="entry name" value="Potassium Channel Kv1.1, Chain A"/>
    <property type="match status" value="1"/>
</dbReference>
<dbReference type="SUPFAM" id="SSF54695">
    <property type="entry name" value="POZ domain"/>
    <property type="match status" value="1"/>
</dbReference>
<evidence type="ECO:0000313" key="2">
    <source>
        <dbReference type="EMBL" id="KAF1953420.1"/>
    </source>
</evidence>
<keyword evidence="3" id="KW-1185">Reference proteome</keyword>
<evidence type="ECO:0000313" key="3">
    <source>
        <dbReference type="Proteomes" id="UP000800035"/>
    </source>
</evidence>
<dbReference type="PROSITE" id="PS50097">
    <property type="entry name" value="BTB"/>
    <property type="match status" value="1"/>
</dbReference>
<sequence>LLASGLYSDLQIKCGNDMYKVHRSIVCPQSDFFAGAMRFTIGKESEDRMIDLSEDDPAAIKALVQFLYEADYEPYLLDSEVPNRPPHDFLGHDYTYAFPHTYPCDKFVCTICLEPIFGFPPEYDTGAMLLHSKVYEVAEKYQVTELKELAAKKFSLACGLHWEKDEFVDALRHACISTVTEDKGLRTTLAKTVADHMELLKKEAVKELLSENGDVAVQALELMAKRLS</sequence>
<dbReference type="EMBL" id="ML977004">
    <property type="protein sequence ID" value="KAF1953420.1"/>
    <property type="molecule type" value="Genomic_DNA"/>
</dbReference>
<accession>A0A6A5TN93</accession>
<dbReference type="PANTHER" id="PTHR47843:SF5">
    <property type="entry name" value="BTB_POZ DOMAIN PROTEIN"/>
    <property type="match status" value="1"/>
</dbReference>
<feature type="non-terminal residue" evidence="2">
    <location>
        <position position="1"/>
    </location>
</feature>
<dbReference type="PANTHER" id="PTHR47843">
    <property type="entry name" value="BTB DOMAIN-CONTAINING PROTEIN-RELATED"/>
    <property type="match status" value="1"/>
</dbReference>
<protein>
    <recommendedName>
        <fullName evidence="1">BTB domain-containing protein</fullName>
    </recommendedName>
</protein>
<dbReference type="InterPro" id="IPR000210">
    <property type="entry name" value="BTB/POZ_dom"/>
</dbReference>
<dbReference type="Proteomes" id="UP000800035">
    <property type="component" value="Unassembled WGS sequence"/>
</dbReference>
<dbReference type="OrthoDB" id="6359816at2759"/>
<name>A0A6A5TN93_9PLEO</name>
<dbReference type="CDD" id="cd18186">
    <property type="entry name" value="BTB_POZ_ZBTB_KLHL-like"/>
    <property type="match status" value="1"/>
</dbReference>
<dbReference type="InterPro" id="IPR011333">
    <property type="entry name" value="SKP1/BTB/POZ_sf"/>
</dbReference>
<reference evidence="2" key="1">
    <citation type="journal article" date="2020" name="Stud. Mycol.">
        <title>101 Dothideomycetes genomes: a test case for predicting lifestyles and emergence of pathogens.</title>
        <authorList>
            <person name="Haridas S."/>
            <person name="Albert R."/>
            <person name="Binder M."/>
            <person name="Bloem J."/>
            <person name="Labutti K."/>
            <person name="Salamov A."/>
            <person name="Andreopoulos B."/>
            <person name="Baker S."/>
            <person name="Barry K."/>
            <person name="Bills G."/>
            <person name="Bluhm B."/>
            <person name="Cannon C."/>
            <person name="Castanera R."/>
            <person name="Culley D."/>
            <person name="Daum C."/>
            <person name="Ezra D."/>
            <person name="Gonzalez J."/>
            <person name="Henrissat B."/>
            <person name="Kuo A."/>
            <person name="Liang C."/>
            <person name="Lipzen A."/>
            <person name="Lutzoni F."/>
            <person name="Magnuson J."/>
            <person name="Mondo S."/>
            <person name="Nolan M."/>
            <person name="Ohm R."/>
            <person name="Pangilinan J."/>
            <person name="Park H.-J."/>
            <person name="Ramirez L."/>
            <person name="Alfaro M."/>
            <person name="Sun H."/>
            <person name="Tritt A."/>
            <person name="Yoshinaga Y."/>
            <person name="Zwiers L.-H."/>
            <person name="Turgeon B."/>
            <person name="Goodwin S."/>
            <person name="Spatafora J."/>
            <person name="Crous P."/>
            <person name="Grigoriev I."/>
        </authorList>
    </citation>
    <scope>NUCLEOTIDE SEQUENCE</scope>
    <source>
        <strain evidence="2">CBS 675.92</strain>
    </source>
</reference>
<evidence type="ECO:0000259" key="1">
    <source>
        <dbReference type="PROSITE" id="PS50097"/>
    </source>
</evidence>
<dbReference type="AlphaFoldDB" id="A0A6A5TN93"/>
<dbReference type="Pfam" id="PF00651">
    <property type="entry name" value="BTB"/>
    <property type="match status" value="1"/>
</dbReference>
<organism evidence="2 3">
    <name type="scientific">Byssothecium circinans</name>
    <dbReference type="NCBI Taxonomy" id="147558"/>
    <lineage>
        <taxon>Eukaryota</taxon>
        <taxon>Fungi</taxon>
        <taxon>Dikarya</taxon>
        <taxon>Ascomycota</taxon>
        <taxon>Pezizomycotina</taxon>
        <taxon>Dothideomycetes</taxon>
        <taxon>Pleosporomycetidae</taxon>
        <taxon>Pleosporales</taxon>
        <taxon>Massarineae</taxon>
        <taxon>Massarinaceae</taxon>
        <taxon>Byssothecium</taxon>
    </lineage>
</organism>
<feature type="domain" description="BTB" evidence="1">
    <location>
        <begin position="8"/>
        <end position="73"/>
    </location>
</feature>
<proteinExistence type="predicted"/>